<dbReference type="InterPro" id="IPR012337">
    <property type="entry name" value="RNaseH-like_sf"/>
</dbReference>
<reference evidence="7 8" key="1">
    <citation type="journal article" date="2018" name="Nat. Ecol. Evol.">
        <title>Genomic signatures of mitonuclear coevolution across populations of Tigriopus californicus.</title>
        <authorList>
            <person name="Barreto F.S."/>
            <person name="Watson E.T."/>
            <person name="Lima T.G."/>
            <person name="Willett C.S."/>
            <person name="Edmands S."/>
            <person name="Li W."/>
            <person name="Burton R.S."/>
        </authorList>
    </citation>
    <scope>NUCLEOTIDE SEQUENCE [LARGE SCALE GENOMIC DNA]</scope>
    <source>
        <strain evidence="7 8">San Diego</strain>
    </source>
</reference>
<evidence type="ECO:0000313" key="7">
    <source>
        <dbReference type="EMBL" id="TRY71221.1"/>
    </source>
</evidence>
<keyword evidence="4" id="KW-0269">Exonuclease</keyword>
<dbReference type="HAMAP" id="MF_00045">
    <property type="entry name" value="Oligoribonuclease"/>
    <property type="match status" value="1"/>
</dbReference>
<evidence type="ECO:0000256" key="2">
    <source>
        <dbReference type="ARBA" id="ARBA00022722"/>
    </source>
</evidence>
<dbReference type="InterPro" id="IPR036397">
    <property type="entry name" value="RNaseH_sf"/>
</dbReference>
<dbReference type="Proteomes" id="UP000318571">
    <property type="component" value="Chromosome 9"/>
</dbReference>
<name>A0A553P0J3_TIGCA</name>
<evidence type="ECO:0000256" key="3">
    <source>
        <dbReference type="ARBA" id="ARBA00022801"/>
    </source>
</evidence>
<dbReference type="GO" id="GO:0005739">
    <property type="term" value="C:mitochondrion"/>
    <property type="evidence" value="ECO:0007669"/>
    <property type="project" value="TreeGrafter"/>
</dbReference>
<dbReference type="EMBL" id="VCGU01000009">
    <property type="protein sequence ID" value="TRY71221.1"/>
    <property type="molecule type" value="Genomic_DNA"/>
</dbReference>
<evidence type="ECO:0000256" key="1">
    <source>
        <dbReference type="ARBA" id="ARBA00009921"/>
    </source>
</evidence>
<dbReference type="NCBIfam" id="NF003765">
    <property type="entry name" value="PRK05359.1"/>
    <property type="match status" value="1"/>
</dbReference>
<dbReference type="FunFam" id="3.30.420.10:FF:000003">
    <property type="entry name" value="Oligoribonuclease"/>
    <property type="match status" value="1"/>
</dbReference>
<protein>
    <recommendedName>
        <fullName evidence="5">Probable oligoribonuclease</fullName>
    </recommendedName>
</protein>
<proteinExistence type="inferred from homology"/>
<keyword evidence="2" id="KW-0540">Nuclease</keyword>
<comment type="caution">
    <text evidence="7">The sequence shown here is derived from an EMBL/GenBank/DDBJ whole genome shotgun (WGS) entry which is preliminary data.</text>
</comment>
<dbReference type="Gene3D" id="3.30.420.10">
    <property type="entry name" value="Ribonuclease H-like superfamily/Ribonuclease H"/>
    <property type="match status" value="1"/>
</dbReference>
<accession>A0A553P0J3</accession>
<evidence type="ECO:0000259" key="6">
    <source>
        <dbReference type="SMART" id="SM00479"/>
    </source>
</evidence>
<dbReference type="AlphaFoldDB" id="A0A553P0J3"/>
<sequence>MSKLSSLVKFSFSLRPLRSFYRHFSEPRPTGIRQKDVGTMSSSNPPVSLVQDPNQHLVWVDCEMTGLSIDRDTLLEMAVIVTDGRLEIVAQGPNIVIHQPDSVLAAMDDWCTQHHAHSGLTQAVKDSPISLKECEIQMLDFIQSHVPKGQCPLAGNSIGQDQRFLTKYMPDFMSHLHYRVVDVSTIKELAKRWYPEIAQKAPKKKVTHRALDDIMESIEELRFYRATLFK</sequence>
<keyword evidence="8" id="KW-1185">Reference proteome</keyword>
<dbReference type="GO" id="GO:0003676">
    <property type="term" value="F:nucleic acid binding"/>
    <property type="evidence" value="ECO:0007669"/>
    <property type="project" value="InterPro"/>
</dbReference>
<evidence type="ECO:0000313" key="8">
    <source>
        <dbReference type="Proteomes" id="UP000318571"/>
    </source>
</evidence>
<dbReference type="InterPro" id="IPR013520">
    <property type="entry name" value="Ribonucl_H"/>
</dbReference>
<keyword evidence="3" id="KW-0378">Hydrolase</keyword>
<dbReference type="PANTHER" id="PTHR11046:SF0">
    <property type="entry name" value="OLIGORIBONUCLEASE, MITOCHONDRIAL"/>
    <property type="match status" value="1"/>
</dbReference>
<comment type="similarity">
    <text evidence="1">Belongs to the oligoribonuclease family.</text>
</comment>
<gene>
    <name evidence="7" type="ORF">TCAL_10111</name>
</gene>
<dbReference type="InterPro" id="IPR022894">
    <property type="entry name" value="Oligoribonuclease"/>
</dbReference>
<dbReference type="GO" id="GO:0000175">
    <property type="term" value="F:3'-5'-RNA exonuclease activity"/>
    <property type="evidence" value="ECO:0007669"/>
    <property type="project" value="InterPro"/>
</dbReference>
<dbReference type="OMA" id="AFFHYRN"/>
<dbReference type="STRING" id="6832.A0A553P0J3"/>
<dbReference type="SMART" id="SM00479">
    <property type="entry name" value="EXOIII"/>
    <property type="match status" value="1"/>
</dbReference>
<dbReference type="PANTHER" id="PTHR11046">
    <property type="entry name" value="OLIGORIBONUCLEASE, MITOCHONDRIAL"/>
    <property type="match status" value="1"/>
</dbReference>
<evidence type="ECO:0000256" key="4">
    <source>
        <dbReference type="ARBA" id="ARBA00022839"/>
    </source>
</evidence>
<feature type="domain" description="Exonuclease" evidence="6">
    <location>
        <begin position="56"/>
        <end position="230"/>
    </location>
</feature>
<dbReference type="CDD" id="cd06135">
    <property type="entry name" value="Orn"/>
    <property type="match status" value="1"/>
</dbReference>
<dbReference type="Pfam" id="PF00929">
    <property type="entry name" value="RNase_T"/>
    <property type="match status" value="1"/>
</dbReference>
<organism evidence="7 8">
    <name type="scientific">Tigriopus californicus</name>
    <name type="common">Marine copepod</name>
    <dbReference type="NCBI Taxonomy" id="6832"/>
    <lineage>
        <taxon>Eukaryota</taxon>
        <taxon>Metazoa</taxon>
        <taxon>Ecdysozoa</taxon>
        <taxon>Arthropoda</taxon>
        <taxon>Crustacea</taxon>
        <taxon>Multicrustacea</taxon>
        <taxon>Hexanauplia</taxon>
        <taxon>Copepoda</taxon>
        <taxon>Harpacticoida</taxon>
        <taxon>Harpacticidae</taxon>
        <taxon>Tigriopus</taxon>
    </lineage>
</organism>
<dbReference type="SUPFAM" id="SSF53098">
    <property type="entry name" value="Ribonuclease H-like"/>
    <property type="match status" value="1"/>
</dbReference>
<evidence type="ECO:0000256" key="5">
    <source>
        <dbReference type="ARBA" id="ARBA00072681"/>
    </source>
</evidence>